<keyword evidence="2" id="KW-1185">Reference proteome</keyword>
<organism evidence="1 2">
    <name type="scientific">Melipona quadrifasciata</name>
    <dbReference type="NCBI Taxonomy" id="166423"/>
    <lineage>
        <taxon>Eukaryota</taxon>
        <taxon>Metazoa</taxon>
        <taxon>Ecdysozoa</taxon>
        <taxon>Arthropoda</taxon>
        <taxon>Hexapoda</taxon>
        <taxon>Insecta</taxon>
        <taxon>Pterygota</taxon>
        <taxon>Neoptera</taxon>
        <taxon>Endopterygota</taxon>
        <taxon>Hymenoptera</taxon>
        <taxon>Apocrita</taxon>
        <taxon>Aculeata</taxon>
        <taxon>Apoidea</taxon>
        <taxon>Anthophila</taxon>
        <taxon>Apidae</taxon>
        <taxon>Melipona</taxon>
    </lineage>
</organism>
<accession>A0A0M8ZYU4</accession>
<protein>
    <submittedName>
        <fullName evidence="1">Uncharacterized protein</fullName>
    </submittedName>
</protein>
<gene>
    <name evidence="1" type="ORF">WN51_01458</name>
</gene>
<dbReference type="AlphaFoldDB" id="A0A0M8ZYU4"/>
<reference evidence="1 2" key="1">
    <citation type="submission" date="2015-07" db="EMBL/GenBank/DDBJ databases">
        <title>The genome of Melipona quadrifasciata.</title>
        <authorList>
            <person name="Pan H."/>
            <person name="Kapheim K."/>
        </authorList>
    </citation>
    <scope>NUCLEOTIDE SEQUENCE [LARGE SCALE GENOMIC DNA]</scope>
    <source>
        <strain evidence="1">0111107301</strain>
        <tissue evidence="1">Whole body</tissue>
    </source>
</reference>
<evidence type="ECO:0000313" key="1">
    <source>
        <dbReference type="EMBL" id="KOX72359.1"/>
    </source>
</evidence>
<dbReference type="EMBL" id="KQ435821">
    <property type="protein sequence ID" value="KOX72359.1"/>
    <property type="molecule type" value="Genomic_DNA"/>
</dbReference>
<evidence type="ECO:0000313" key="2">
    <source>
        <dbReference type="Proteomes" id="UP000053105"/>
    </source>
</evidence>
<sequence>MNDIIPPFFAISPPSAGAIFCRRRFERQRWTKCWAGIVEISEGVVNLQLRQLKENGNIIKSFILFLLTVYNVIEVPENPILVGQLDRSTPVRQMIKNMRFNKMRSLSVWLPKNARGKESIEKFSEESGTGVLAVGPRSEGRILINTNTVNYLLLKSNVVTLVIFLSA</sequence>
<proteinExistence type="predicted"/>
<dbReference type="Proteomes" id="UP000053105">
    <property type="component" value="Unassembled WGS sequence"/>
</dbReference>
<name>A0A0M8ZYU4_9HYME</name>